<dbReference type="FunFam" id="3.40.50.300:FF:000372">
    <property type="entry name" value="Adenylate kinase isoenzyme 6 homolog"/>
    <property type="match status" value="1"/>
</dbReference>
<keyword evidence="5 10" id="KW-0808">Transferase</keyword>
<dbReference type="GO" id="GO:0005634">
    <property type="term" value="C:nucleus"/>
    <property type="evidence" value="ECO:0007669"/>
    <property type="project" value="UniProtKB-SubCell"/>
</dbReference>
<evidence type="ECO:0000256" key="4">
    <source>
        <dbReference type="ARBA" id="ARBA00022552"/>
    </source>
</evidence>
<comment type="function">
    <text evidence="10">Broad-specificity nucleoside monophosphate (NMP) kinase that catalyzes the reversible transfer of the terminal phosphate group between nucleoside triphosphates and monophosphates. Has also ATPase activity. Involved in the late cytoplasmic maturation steps of the 40S ribosomal particles, specifically 18S rRNA maturation. While NMP activity is not required for ribosome maturation, ATPase activity is. Associates transiently with small ribosomal subunit protein uS11. ATP hydrolysis breaks the interaction with uS11. May temporarily remove uS11 from the ribosome to enable a conformational change of the ribosomal RNA that is needed for the final maturation step of the small ribosomal subunit. Its NMP activity may have a role in nuclear energy homeostasis.</text>
</comment>
<comment type="similarity">
    <text evidence="10">Belongs to the adenylate kinase family. AK6 subfamily.</text>
</comment>
<organism evidence="12 13">
    <name type="scientific">Stylonychia lemnae</name>
    <name type="common">Ciliate</name>
    <dbReference type="NCBI Taxonomy" id="5949"/>
    <lineage>
        <taxon>Eukaryota</taxon>
        <taxon>Sar</taxon>
        <taxon>Alveolata</taxon>
        <taxon>Ciliophora</taxon>
        <taxon>Intramacronucleata</taxon>
        <taxon>Spirotrichea</taxon>
        <taxon>Stichotrichia</taxon>
        <taxon>Sporadotrichida</taxon>
        <taxon>Oxytrichidae</taxon>
        <taxon>Stylonychinae</taxon>
        <taxon>Stylonychia</taxon>
    </lineage>
</organism>
<evidence type="ECO:0000256" key="11">
    <source>
        <dbReference type="SAM" id="Coils"/>
    </source>
</evidence>
<feature type="binding site" evidence="10">
    <location>
        <position position="20"/>
    </location>
    <ligand>
        <name>ATP</name>
        <dbReference type="ChEBI" id="CHEBI:30616"/>
    </ligand>
</feature>
<keyword evidence="7 10" id="KW-0418">Kinase</keyword>
<dbReference type="Proteomes" id="UP000039865">
    <property type="component" value="Unassembled WGS sequence"/>
</dbReference>
<keyword evidence="11" id="KW-0175">Coiled coil</keyword>
<feature type="binding site" evidence="10">
    <location>
        <position position="23"/>
    </location>
    <ligand>
        <name>ATP</name>
        <dbReference type="ChEBI" id="CHEBI:30616"/>
    </ligand>
</feature>
<evidence type="ECO:0000256" key="7">
    <source>
        <dbReference type="ARBA" id="ARBA00022777"/>
    </source>
</evidence>
<evidence type="ECO:0000256" key="10">
    <source>
        <dbReference type="HAMAP-Rule" id="MF_03173"/>
    </source>
</evidence>
<proteinExistence type="inferred from homology"/>
<dbReference type="SUPFAM" id="SSF52540">
    <property type="entry name" value="P-loop containing nucleoside triphosphate hydrolases"/>
    <property type="match status" value="1"/>
</dbReference>
<feature type="region of interest" description="LID" evidence="10">
    <location>
        <begin position="121"/>
        <end position="131"/>
    </location>
</feature>
<dbReference type="OMA" id="QCEIFGT"/>
<evidence type="ECO:0000256" key="9">
    <source>
        <dbReference type="ARBA" id="ARBA00023242"/>
    </source>
</evidence>
<comment type="catalytic activity">
    <reaction evidence="1 10">
        <text>AMP + ATP = 2 ADP</text>
        <dbReference type="Rhea" id="RHEA:12973"/>
        <dbReference type="ChEBI" id="CHEBI:30616"/>
        <dbReference type="ChEBI" id="CHEBI:456215"/>
        <dbReference type="ChEBI" id="CHEBI:456216"/>
        <dbReference type="EC" id="2.7.4.3"/>
    </reaction>
</comment>
<feature type="region of interest" description="NMPbind" evidence="10">
    <location>
        <begin position="45"/>
        <end position="68"/>
    </location>
</feature>
<dbReference type="PANTHER" id="PTHR12595">
    <property type="entry name" value="POS9-ACTIVATING FACTOR FAP7-RELATED"/>
    <property type="match status" value="1"/>
</dbReference>
<dbReference type="Gene3D" id="3.40.50.300">
    <property type="entry name" value="P-loop containing nucleotide triphosphate hydrolases"/>
    <property type="match status" value="1"/>
</dbReference>
<dbReference type="GO" id="GO:0042274">
    <property type="term" value="P:ribosomal small subunit biogenesis"/>
    <property type="evidence" value="ECO:0007669"/>
    <property type="project" value="UniProtKB-UniRule"/>
</dbReference>
<dbReference type="GO" id="GO:0005524">
    <property type="term" value="F:ATP binding"/>
    <property type="evidence" value="ECO:0007669"/>
    <property type="project" value="UniProtKB-KW"/>
</dbReference>
<evidence type="ECO:0000256" key="3">
    <source>
        <dbReference type="ARBA" id="ARBA00022517"/>
    </source>
</evidence>
<feature type="binding site" evidence="10">
    <location>
        <position position="22"/>
    </location>
    <ligand>
        <name>ATP</name>
        <dbReference type="ChEBI" id="CHEBI:30616"/>
    </ligand>
</feature>
<dbReference type="Pfam" id="PF13238">
    <property type="entry name" value="AAA_18"/>
    <property type="match status" value="1"/>
</dbReference>
<sequence>MEPGQIILPNILVTGTPGVGKTSLCTLLENQLAEEYDLKGFQYVKLTDLIQQKKLYKKWNEEFDVPEFDEDMVCDELEPLMSQQGGIILEFHSCDFFPERWFQLVVLLRCNNTELFDRLQARGYNEKKITENIECEILDVLKEEVDSSYKQEVILELQSEKIEDMQQNLEAIAARIKQLVGNQ</sequence>
<keyword evidence="13" id="KW-1185">Reference proteome</keyword>
<dbReference type="HAMAP" id="MF_00039">
    <property type="entry name" value="Adenylate_kinase_AK6"/>
    <property type="match status" value="1"/>
</dbReference>
<evidence type="ECO:0000256" key="5">
    <source>
        <dbReference type="ARBA" id="ARBA00022679"/>
    </source>
</evidence>
<dbReference type="PANTHER" id="PTHR12595:SF0">
    <property type="entry name" value="ADENYLATE KINASE ISOENZYME 6"/>
    <property type="match status" value="1"/>
</dbReference>
<dbReference type="EMBL" id="CCKQ01009261">
    <property type="protein sequence ID" value="CDW80735.1"/>
    <property type="molecule type" value="Genomic_DNA"/>
</dbReference>
<dbReference type="OrthoDB" id="10251185at2759"/>
<dbReference type="AlphaFoldDB" id="A0A078AES6"/>
<feature type="binding site" evidence="10">
    <location>
        <position position="18"/>
    </location>
    <ligand>
        <name>ATP</name>
        <dbReference type="ChEBI" id="CHEBI:30616"/>
    </ligand>
</feature>
<keyword evidence="3 10" id="KW-0690">Ribosome biogenesis</keyword>
<evidence type="ECO:0000256" key="1">
    <source>
        <dbReference type="ARBA" id="ARBA00000582"/>
    </source>
</evidence>
<dbReference type="InParanoid" id="A0A078AES6"/>
<keyword evidence="6 10" id="KW-0547">Nucleotide-binding</keyword>
<keyword evidence="2 10" id="KW-0963">Cytoplasm</keyword>
<feature type="binding site" evidence="10">
    <location>
        <position position="122"/>
    </location>
    <ligand>
        <name>ATP</name>
        <dbReference type="ChEBI" id="CHEBI:30616"/>
    </ligand>
</feature>
<evidence type="ECO:0000256" key="6">
    <source>
        <dbReference type="ARBA" id="ARBA00022741"/>
    </source>
</evidence>
<reference evidence="12 13" key="1">
    <citation type="submission" date="2014-06" db="EMBL/GenBank/DDBJ databases">
        <authorList>
            <person name="Swart Estienne"/>
        </authorList>
    </citation>
    <scope>NUCLEOTIDE SEQUENCE [LARGE SCALE GENOMIC DNA]</scope>
    <source>
        <strain evidence="12 13">130c</strain>
    </source>
</reference>
<dbReference type="InterPro" id="IPR027417">
    <property type="entry name" value="P-loop_NTPase"/>
</dbReference>
<dbReference type="GO" id="GO:0016887">
    <property type="term" value="F:ATP hydrolysis activity"/>
    <property type="evidence" value="ECO:0007669"/>
    <property type="project" value="UniProtKB-UniRule"/>
</dbReference>
<evidence type="ECO:0000256" key="8">
    <source>
        <dbReference type="ARBA" id="ARBA00022840"/>
    </source>
</evidence>
<keyword evidence="8 10" id="KW-0067">ATP-binding</keyword>
<evidence type="ECO:0000313" key="13">
    <source>
        <dbReference type="Proteomes" id="UP000039865"/>
    </source>
</evidence>
<feature type="binding site" evidence="10">
    <location>
        <position position="21"/>
    </location>
    <ligand>
        <name>ATP</name>
        <dbReference type="ChEBI" id="CHEBI:30616"/>
    </ligand>
</feature>
<evidence type="ECO:0000313" key="12">
    <source>
        <dbReference type="EMBL" id="CDW80735.1"/>
    </source>
</evidence>
<dbReference type="InterPro" id="IPR020618">
    <property type="entry name" value="Adenyl_kinase_AK6"/>
</dbReference>
<protein>
    <recommendedName>
        <fullName evidence="10">Adenylate kinase isoenzyme 6 homolog</fullName>
        <shortName evidence="10">AK6</shortName>
        <ecNumber evidence="10">2.7.4.3</ecNumber>
    </recommendedName>
    <alternativeName>
        <fullName evidence="10">Dual activity adenylate kinase/ATPase</fullName>
        <shortName evidence="10">AK/ATPase</shortName>
    </alternativeName>
</protein>
<comment type="catalytic activity">
    <reaction evidence="10">
        <text>ATP + H2O = ADP + phosphate + H(+)</text>
        <dbReference type="Rhea" id="RHEA:13065"/>
        <dbReference type="ChEBI" id="CHEBI:15377"/>
        <dbReference type="ChEBI" id="CHEBI:15378"/>
        <dbReference type="ChEBI" id="CHEBI:30616"/>
        <dbReference type="ChEBI" id="CHEBI:43474"/>
        <dbReference type="ChEBI" id="CHEBI:456216"/>
    </reaction>
</comment>
<feature type="coiled-coil region" evidence="11">
    <location>
        <begin position="155"/>
        <end position="182"/>
    </location>
</feature>
<comment type="subunit">
    <text evidence="10">Interacts with small ribosomal subunit protein uS11. Not a structural component of 43S pre-ribosomes, but transiently interacts with them by binding to uS11.</text>
</comment>
<gene>
    <name evidence="12" type="primary">Contig11265.g12042</name>
    <name evidence="12" type="ORF">STYLEM_9739</name>
</gene>
<dbReference type="FunCoup" id="A0A078AES6">
    <property type="interactions" value="315"/>
</dbReference>
<feature type="binding site" evidence="10">
    <location>
        <position position="161"/>
    </location>
    <ligand>
        <name>ATP</name>
        <dbReference type="ChEBI" id="CHEBI:30616"/>
    </ligand>
</feature>
<keyword evidence="9 10" id="KW-0539">Nucleus</keyword>
<keyword evidence="4 10" id="KW-0698">rRNA processing</keyword>
<comment type="subcellular location">
    <subcellularLocation>
        <location evidence="10">Cytoplasm</location>
    </subcellularLocation>
    <subcellularLocation>
        <location evidence="10">Nucleus</location>
    </subcellularLocation>
</comment>
<accession>A0A078AES6</accession>
<dbReference type="EC" id="2.7.4.3" evidence="10"/>
<dbReference type="GO" id="GO:0006364">
    <property type="term" value="P:rRNA processing"/>
    <property type="evidence" value="ECO:0007669"/>
    <property type="project" value="UniProtKB-KW"/>
</dbReference>
<dbReference type="GO" id="GO:0005737">
    <property type="term" value="C:cytoplasm"/>
    <property type="evidence" value="ECO:0007669"/>
    <property type="project" value="UniProtKB-SubCell"/>
</dbReference>
<dbReference type="GO" id="GO:0004017">
    <property type="term" value="F:AMP kinase activity"/>
    <property type="evidence" value="ECO:0007669"/>
    <property type="project" value="UniProtKB-UniRule"/>
</dbReference>
<evidence type="ECO:0000256" key="2">
    <source>
        <dbReference type="ARBA" id="ARBA00022490"/>
    </source>
</evidence>
<name>A0A078AES6_STYLE</name>